<dbReference type="AlphaFoldDB" id="A0A6J4QSS7"/>
<protein>
    <submittedName>
        <fullName evidence="2">Uncharacterized protein</fullName>
    </submittedName>
</protein>
<accession>A0A6J4QSS7</accession>
<feature type="compositionally biased region" description="Basic residues" evidence="1">
    <location>
        <begin position="15"/>
        <end position="25"/>
    </location>
</feature>
<proteinExistence type="predicted"/>
<organism evidence="2">
    <name type="scientific">uncultured Rubrobacteraceae bacterium</name>
    <dbReference type="NCBI Taxonomy" id="349277"/>
    <lineage>
        <taxon>Bacteria</taxon>
        <taxon>Bacillati</taxon>
        <taxon>Actinomycetota</taxon>
        <taxon>Rubrobacteria</taxon>
        <taxon>Rubrobacterales</taxon>
        <taxon>Rubrobacteraceae</taxon>
        <taxon>environmental samples</taxon>
    </lineage>
</organism>
<gene>
    <name evidence="2" type="ORF">AVDCRST_MAG28-2107</name>
</gene>
<feature type="non-terminal residue" evidence="2">
    <location>
        <position position="128"/>
    </location>
</feature>
<name>A0A6J4QSS7_9ACTN</name>
<feature type="non-terminal residue" evidence="2">
    <location>
        <position position="1"/>
    </location>
</feature>
<reference evidence="2" key="1">
    <citation type="submission" date="2020-02" db="EMBL/GenBank/DDBJ databases">
        <authorList>
            <person name="Meier V. D."/>
        </authorList>
    </citation>
    <scope>NUCLEOTIDE SEQUENCE</scope>
    <source>
        <strain evidence="2">AVDCRST_MAG28</strain>
    </source>
</reference>
<evidence type="ECO:0000256" key="1">
    <source>
        <dbReference type="SAM" id="MobiDB-lite"/>
    </source>
</evidence>
<evidence type="ECO:0000313" key="2">
    <source>
        <dbReference type="EMBL" id="CAA9453826.1"/>
    </source>
</evidence>
<sequence length="128" mass="14552">DLAGRGAPRQGEHGHHLHVRSRRATRPTDTVGHRPVHRGVRYASVRRTPRRSRPYGNRRPNRALRQRAILPTLPRLRLHPAQDSRGVSVQPARGSTPYRAADSVCERINEEYAARAIHGFERLVVDLL</sequence>
<feature type="region of interest" description="Disordered" evidence="1">
    <location>
        <begin position="1"/>
        <end position="61"/>
    </location>
</feature>
<feature type="region of interest" description="Disordered" evidence="1">
    <location>
        <begin position="79"/>
        <end position="99"/>
    </location>
</feature>
<dbReference type="EMBL" id="CADCVE010000040">
    <property type="protein sequence ID" value="CAA9453826.1"/>
    <property type="molecule type" value="Genomic_DNA"/>
</dbReference>